<accession>A0A7S1SPW4</accession>
<keyword evidence="4" id="KW-1003">Cell membrane</keyword>
<keyword evidence="6" id="KW-0769">Symport</keyword>
<dbReference type="InterPro" id="IPR011701">
    <property type="entry name" value="MFS"/>
</dbReference>
<feature type="transmembrane region" description="Helical" evidence="9">
    <location>
        <begin position="334"/>
        <end position="354"/>
    </location>
</feature>
<dbReference type="PROSITE" id="PS50850">
    <property type="entry name" value="MFS"/>
    <property type="match status" value="1"/>
</dbReference>
<feature type="transmembrane region" description="Helical" evidence="9">
    <location>
        <begin position="360"/>
        <end position="379"/>
    </location>
</feature>
<evidence type="ECO:0000256" key="8">
    <source>
        <dbReference type="ARBA" id="ARBA00023136"/>
    </source>
</evidence>
<keyword evidence="5 9" id="KW-0812">Transmembrane</keyword>
<dbReference type="PANTHER" id="PTHR43528">
    <property type="entry name" value="ALPHA-KETOGLUTARATE PERMEASE"/>
    <property type="match status" value="1"/>
</dbReference>
<dbReference type="GO" id="GO:0015293">
    <property type="term" value="F:symporter activity"/>
    <property type="evidence" value="ECO:0007669"/>
    <property type="project" value="UniProtKB-KW"/>
</dbReference>
<dbReference type="EMBL" id="HBGG01010253">
    <property type="protein sequence ID" value="CAD9202928.1"/>
    <property type="molecule type" value="Transcribed_RNA"/>
</dbReference>
<name>A0A7S1SPW4_9CHLO</name>
<feature type="transmembrane region" description="Helical" evidence="9">
    <location>
        <begin position="71"/>
        <end position="89"/>
    </location>
</feature>
<proteinExistence type="inferred from homology"/>
<dbReference type="AlphaFoldDB" id="A0A7S1SPW4"/>
<evidence type="ECO:0000313" key="11">
    <source>
        <dbReference type="EMBL" id="CAD9202928.1"/>
    </source>
</evidence>
<evidence type="ECO:0000256" key="9">
    <source>
        <dbReference type="SAM" id="Phobius"/>
    </source>
</evidence>
<feature type="transmembrane region" description="Helical" evidence="9">
    <location>
        <begin position="101"/>
        <end position="122"/>
    </location>
</feature>
<gene>
    <name evidence="11" type="ORF">TCHU04912_LOCUS5161</name>
</gene>
<dbReference type="InterPro" id="IPR051084">
    <property type="entry name" value="H+-coupled_symporters"/>
</dbReference>
<keyword evidence="3" id="KW-0813">Transport</keyword>
<keyword evidence="8 9" id="KW-0472">Membrane</keyword>
<feature type="transmembrane region" description="Helical" evidence="9">
    <location>
        <begin position="166"/>
        <end position="189"/>
    </location>
</feature>
<evidence type="ECO:0000256" key="7">
    <source>
        <dbReference type="ARBA" id="ARBA00022989"/>
    </source>
</evidence>
<comment type="subcellular location">
    <subcellularLocation>
        <location evidence="1">Cell membrane</location>
        <topology evidence="1">Multi-pass membrane protein</topology>
    </subcellularLocation>
</comment>
<feature type="domain" description="Major facilitator superfamily (MFS) profile" evidence="10">
    <location>
        <begin position="1"/>
        <end position="439"/>
    </location>
</feature>
<protein>
    <recommendedName>
        <fullName evidence="10">Major facilitator superfamily (MFS) profile domain-containing protein</fullName>
    </recommendedName>
</protein>
<dbReference type="Pfam" id="PF07690">
    <property type="entry name" value="MFS_1"/>
    <property type="match status" value="1"/>
</dbReference>
<dbReference type="Gene3D" id="1.20.1250.20">
    <property type="entry name" value="MFS general substrate transporter like domains"/>
    <property type="match status" value="2"/>
</dbReference>
<dbReference type="InterPro" id="IPR036259">
    <property type="entry name" value="MFS_trans_sf"/>
</dbReference>
<evidence type="ECO:0000256" key="6">
    <source>
        <dbReference type="ARBA" id="ARBA00022847"/>
    </source>
</evidence>
<dbReference type="GO" id="GO:0005886">
    <property type="term" value="C:plasma membrane"/>
    <property type="evidence" value="ECO:0007669"/>
    <property type="project" value="UniProtKB-SubCell"/>
</dbReference>
<feature type="transmembrane region" description="Helical" evidence="9">
    <location>
        <begin position="134"/>
        <end position="154"/>
    </location>
</feature>
<feature type="transmembrane region" description="Helical" evidence="9">
    <location>
        <begin position="302"/>
        <end position="322"/>
    </location>
</feature>
<evidence type="ECO:0000259" key="10">
    <source>
        <dbReference type="PROSITE" id="PS50850"/>
    </source>
</evidence>
<dbReference type="PROSITE" id="PS00217">
    <property type="entry name" value="SUGAR_TRANSPORT_2"/>
    <property type="match status" value="1"/>
</dbReference>
<dbReference type="PANTHER" id="PTHR43528:SF1">
    <property type="entry name" value="ALPHA-KETOGLUTARATE PERMEASE"/>
    <property type="match status" value="1"/>
</dbReference>
<evidence type="ECO:0000256" key="2">
    <source>
        <dbReference type="ARBA" id="ARBA00008240"/>
    </source>
</evidence>
<dbReference type="PROSITE" id="PS51257">
    <property type="entry name" value="PROKAR_LIPOPROTEIN"/>
    <property type="match status" value="1"/>
</dbReference>
<feature type="transmembrane region" description="Helical" evidence="9">
    <location>
        <begin position="264"/>
        <end position="290"/>
    </location>
</feature>
<sequence length="439" mass="46950">MRTAAFVSITQAAKSSAQVPARLPTTGPTVSACPPFPSFRWADFAIFGFFSSEIGAAFFPSADPTAELIKTFSVFAAAFFMRPVGGVIFGHVGDKVGRKPALLISIGLMAFATFGVGCLPTYKQVGIFAPALLLVLRMIQGVSVGGQLVGSFLFTVEAAPEDEKGFYGSLTLGSANGGTLLGSAIAGLLHMVMEPAALAAWGWRIPFWLGMLIGPASFCVKNHIDDDEPHALPVPHIEAPSRRAHCCSVSRNPAVHAVVKYPRALLATIAGTALWTSNNYICLVWIASYLQALHPNATRSQHFGFVLTTVALAVLALAFPLVGLMSDRVGRLRVMMMGAALLMVATPTLCGVLPTENKAATWASMFLLTTAMALYGAPLPSWTVTCFPKEVTQSTTTHSHPHSHSLSLMRTHTHAHALRSSSLSLSFGCYRNERYFFCN</sequence>
<evidence type="ECO:0000256" key="4">
    <source>
        <dbReference type="ARBA" id="ARBA00022475"/>
    </source>
</evidence>
<organism evidence="11">
    <name type="scientific">Tetraselmis chuii</name>
    <dbReference type="NCBI Taxonomy" id="63592"/>
    <lineage>
        <taxon>Eukaryota</taxon>
        <taxon>Viridiplantae</taxon>
        <taxon>Chlorophyta</taxon>
        <taxon>core chlorophytes</taxon>
        <taxon>Chlorodendrophyceae</taxon>
        <taxon>Chlorodendrales</taxon>
        <taxon>Chlorodendraceae</taxon>
        <taxon>Tetraselmis</taxon>
    </lineage>
</organism>
<dbReference type="SUPFAM" id="SSF103473">
    <property type="entry name" value="MFS general substrate transporter"/>
    <property type="match status" value="1"/>
</dbReference>
<reference evidence="11" key="1">
    <citation type="submission" date="2021-01" db="EMBL/GenBank/DDBJ databases">
        <authorList>
            <person name="Corre E."/>
            <person name="Pelletier E."/>
            <person name="Niang G."/>
            <person name="Scheremetjew M."/>
            <person name="Finn R."/>
            <person name="Kale V."/>
            <person name="Holt S."/>
            <person name="Cochrane G."/>
            <person name="Meng A."/>
            <person name="Brown T."/>
            <person name="Cohen L."/>
        </authorList>
    </citation>
    <scope>NUCLEOTIDE SEQUENCE</scope>
    <source>
        <strain evidence="11">PLY429</strain>
    </source>
</reference>
<evidence type="ECO:0000256" key="1">
    <source>
        <dbReference type="ARBA" id="ARBA00004651"/>
    </source>
</evidence>
<evidence type="ECO:0000256" key="5">
    <source>
        <dbReference type="ARBA" id="ARBA00022692"/>
    </source>
</evidence>
<keyword evidence="7 9" id="KW-1133">Transmembrane helix</keyword>
<evidence type="ECO:0000256" key="3">
    <source>
        <dbReference type="ARBA" id="ARBA00022448"/>
    </source>
</evidence>
<dbReference type="InterPro" id="IPR005829">
    <property type="entry name" value="Sugar_transporter_CS"/>
</dbReference>
<feature type="transmembrane region" description="Helical" evidence="9">
    <location>
        <begin position="41"/>
        <end position="59"/>
    </location>
</feature>
<comment type="similarity">
    <text evidence="2">Belongs to the major facilitator superfamily. Metabolite:H+ Symporter (MHS) family (TC 2.A.1.6) family.</text>
</comment>
<dbReference type="InterPro" id="IPR020846">
    <property type="entry name" value="MFS_dom"/>
</dbReference>